<dbReference type="AlphaFoldDB" id="A0A1C7MJK2"/>
<keyword evidence="2" id="KW-1185">Reference proteome</keyword>
<dbReference type="Proteomes" id="UP000092993">
    <property type="component" value="Unassembled WGS sequence"/>
</dbReference>
<name>A0A1C7MJK2_GRIFR</name>
<comment type="caution">
    <text evidence="1">The sequence shown here is derived from an EMBL/GenBank/DDBJ whole genome shotgun (WGS) entry which is preliminary data.</text>
</comment>
<proteinExistence type="predicted"/>
<dbReference type="OrthoDB" id="2749112at2759"/>
<organism evidence="1 2">
    <name type="scientific">Grifola frondosa</name>
    <name type="common">Maitake</name>
    <name type="synonym">Polyporus frondosus</name>
    <dbReference type="NCBI Taxonomy" id="5627"/>
    <lineage>
        <taxon>Eukaryota</taxon>
        <taxon>Fungi</taxon>
        <taxon>Dikarya</taxon>
        <taxon>Basidiomycota</taxon>
        <taxon>Agaricomycotina</taxon>
        <taxon>Agaricomycetes</taxon>
        <taxon>Polyporales</taxon>
        <taxon>Grifolaceae</taxon>
        <taxon>Grifola</taxon>
    </lineage>
</organism>
<dbReference type="EMBL" id="LUGG01000003">
    <property type="protein sequence ID" value="OBZ77010.1"/>
    <property type="molecule type" value="Genomic_DNA"/>
</dbReference>
<protein>
    <submittedName>
        <fullName evidence="1">Uncharacterized protein</fullName>
    </submittedName>
</protein>
<evidence type="ECO:0000313" key="1">
    <source>
        <dbReference type="EMBL" id="OBZ77010.1"/>
    </source>
</evidence>
<gene>
    <name evidence="1" type="ORF">A0H81_03131</name>
</gene>
<accession>A0A1C7MJK2</accession>
<reference evidence="1 2" key="1">
    <citation type="submission" date="2016-03" db="EMBL/GenBank/DDBJ databases">
        <title>Whole genome sequencing of Grifola frondosa 9006-11.</title>
        <authorList>
            <person name="Min B."/>
            <person name="Park H."/>
            <person name="Kim J.-G."/>
            <person name="Cho H."/>
            <person name="Oh Y.-L."/>
            <person name="Kong W.-S."/>
            <person name="Choi I.-G."/>
        </authorList>
    </citation>
    <scope>NUCLEOTIDE SEQUENCE [LARGE SCALE GENOMIC DNA]</scope>
    <source>
        <strain evidence="1 2">9006-11</strain>
    </source>
</reference>
<sequence length="237" mass="26961">MLYPVCLEHEILDPVACRGRAVHRMESFKPDTPSTALQISSICDLSTSSLLSMSSRPVRMNNYPYRQSFLEMQREEEYISMLPPMTTEEDLAQENIMRNSTIDPEDYPIQWNDQYYPPRKQSKVVHVLSVLVRYSPENLEDQKDVESLKIPSRMYTLFFSASTPTVPSGHLIEHSHSDTCLSKIHRLRFSHCSVGIDPSKIPRLFESLLRGTGDIDNMLTATFGCHGGLKTTECLSG</sequence>
<evidence type="ECO:0000313" key="2">
    <source>
        <dbReference type="Proteomes" id="UP000092993"/>
    </source>
</evidence>